<proteinExistence type="inferred from homology"/>
<organism evidence="6 7">
    <name type="scientific">Pedobacter montanisoli</name>
    <dbReference type="NCBI Taxonomy" id="2923277"/>
    <lineage>
        <taxon>Bacteria</taxon>
        <taxon>Pseudomonadati</taxon>
        <taxon>Bacteroidota</taxon>
        <taxon>Sphingobacteriia</taxon>
        <taxon>Sphingobacteriales</taxon>
        <taxon>Sphingobacteriaceae</taxon>
        <taxon>Pedobacter</taxon>
    </lineage>
</organism>
<dbReference type="PANTHER" id="PTHR47053">
    <property type="entry name" value="MUREIN DD-ENDOPEPTIDASE MEPH-RELATED"/>
    <property type="match status" value="1"/>
</dbReference>
<comment type="similarity">
    <text evidence="1">Belongs to the peptidase C40 family.</text>
</comment>
<evidence type="ECO:0000313" key="6">
    <source>
        <dbReference type="EMBL" id="MCJ0743848.1"/>
    </source>
</evidence>
<evidence type="ECO:0000256" key="4">
    <source>
        <dbReference type="ARBA" id="ARBA00022807"/>
    </source>
</evidence>
<feature type="domain" description="NlpC/P60" evidence="5">
    <location>
        <begin position="130"/>
        <end position="259"/>
    </location>
</feature>
<comment type="caution">
    <text evidence="6">The sequence shown here is derived from an EMBL/GenBank/DDBJ whole genome shotgun (WGS) entry which is preliminary data.</text>
</comment>
<dbReference type="Pfam" id="PF00877">
    <property type="entry name" value="NLPC_P60"/>
    <property type="match status" value="1"/>
</dbReference>
<dbReference type="EMBL" id="JALGBH010000002">
    <property type="protein sequence ID" value="MCJ0743848.1"/>
    <property type="molecule type" value="Genomic_DNA"/>
</dbReference>
<keyword evidence="3" id="KW-0378">Hydrolase</keyword>
<protein>
    <submittedName>
        <fullName evidence="6">C40 family peptidase</fullName>
    </submittedName>
</protein>
<dbReference type="SUPFAM" id="SSF54001">
    <property type="entry name" value="Cysteine proteinases"/>
    <property type="match status" value="1"/>
</dbReference>
<evidence type="ECO:0000313" key="7">
    <source>
        <dbReference type="Proteomes" id="UP001165460"/>
    </source>
</evidence>
<dbReference type="Gene3D" id="2.30.30.40">
    <property type="entry name" value="SH3 Domains"/>
    <property type="match status" value="1"/>
</dbReference>
<evidence type="ECO:0000259" key="5">
    <source>
        <dbReference type="PROSITE" id="PS51935"/>
    </source>
</evidence>
<accession>A0ABS9ZZV6</accession>
<name>A0ABS9ZZV6_9SPHI</name>
<dbReference type="InterPro" id="IPR000064">
    <property type="entry name" value="NLP_P60_dom"/>
</dbReference>
<keyword evidence="4" id="KW-0788">Thiol protease</keyword>
<dbReference type="Pfam" id="PF18348">
    <property type="entry name" value="SH3_16"/>
    <property type="match status" value="1"/>
</dbReference>
<keyword evidence="7" id="KW-1185">Reference proteome</keyword>
<dbReference type="RefSeq" id="WP_243363174.1">
    <property type="nucleotide sequence ID" value="NZ_JALGBH010000002.1"/>
</dbReference>
<dbReference type="Gene3D" id="3.90.1720.10">
    <property type="entry name" value="endopeptidase domain like (from Nostoc punctiforme)"/>
    <property type="match status" value="1"/>
</dbReference>
<dbReference type="Proteomes" id="UP001165460">
    <property type="component" value="Unassembled WGS sequence"/>
</dbReference>
<dbReference type="InterPro" id="IPR051202">
    <property type="entry name" value="Peptidase_C40"/>
</dbReference>
<evidence type="ECO:0000256" key="3">
    <source>
        <dbReference type="ARBA" id="ARBA00022801"/>
    </source>
</evidence>
<reference evidence="6" key="1">
    <citation type="submission" date="2022-03" db="EMBL/GenBank/DDBJ databases">
        <authorList>
            <person name="Woo C.Y."/>
        </authorList>
    </citation>
    <scope>NUCLEOTIDE SEQUENCE</scope>
    <source>
        <strain evidence="6">CYS-01</strain>
    </source>
</reference>
<dbReference type="PROSITE" id="PS51935">
    <property type="entry name" value="NLPC_P60"/>
    <property type="match status" value="1"/>
</dbReference>
<dbReference type="InterPro" id="IPR041382">
    <property type="entry name" value="SH3_16"/>
</dbReference>
<keyword evidence="2" id="KW-0645">Protease</keyword>
<evidence type="ECO:0000256" key="2">
    <source>
        <dbReference type="ARBA" id="ARBA00022670"/>
    </source>
</evidence>
<dbReference type="PANTHER" id="PTHR47053:SF1">
    <property type="entry name" value="MUREIN DD-ENDOPEPTIDASE MEPH-RELATED"/>
    <property type="match status" value="1"/>
</dbReference>
<dbReference type="InterPro" id="IPR038765">
    <property type="entry name" value="Papain-like_cys_pep_sf"/>
</dbReference>
<gene>
    <name evidence="6" type="ORF">MMF97_14105</name>
</gene>
<sequence>MEIYHVCRVAVAPLRRSAADSSEIVSQLLFGDRVTLIEKTEKWCYVKTHHDNYEGWMDYKQLQLIPEIQYKEENAYHFITKPQLDNTLIDAKGTKYYLSPASTLPFYENGFCYLGNEKFEVTQEPFIADAANFMNKVEKVAHFYENTPYLWGGRTLFGIDCSGFTQTVYKLLGLNIRRDASQQAEQGNLVDFLASARLGDLAFFDNEEGRITHVGLMLANDKIIHAAGKVRIDPIDDQGIYNAELGKYTHKLRIIKRFV</sequence>
<evidence type="ECO:0000256" key="1">
    <source>
        <dbReference type="ARBA" id="ARBA00007074"/>
    </source>
</evidence>